<organism evidence="2 3">
    <name type="scientific">Leekyejoonella antrihumi</name>
    <dbReference type="NCBI Taxonomy" id="1660198"/>
    <lineage>
        <taxon>Bacteria</taxon>
        <taxon>Bacillati</taxon>
        <taxon>Actinomycetota</taxon>
        <taxon>Actinomycetes</taxon>
        <taxon>Micrococcales</taxon>
        <taxon>Dermacoccaceae</taxon>
        <taxon>Leekyejoonella</taxon>
    </lineage>
</organism>
<dbReference type="InterPro" id="IPR012338">
    <property type="entry name" value="Beta-lactam/transpept-like"/>
</dbReference>
<gene>
    <name evidence="2" type="ORF">FGL98_13535</name>
</gene>
<accession>A0A563E121</accession>
<evidence type="ECO:0000259" key="1">
    <source>
        <dbReference type="Pfam" id="PF00144"/>
    </source>
</evidence>
<evidence type="ECO:0000313" key="2">
    <source>
        <dbReference type="EMBL" id="TWP35594.1"/>
    </source>
</evidence>
<dbReference type="SUPFAM" id="SSF56601">
    <property type="entry name" value="beta-lactamase/transpeptidase-like"/>
    <property type="match status" value="1"/>
</dbReference>
<proteinExistence type="predicted"/>
<reference evidence="2 3" key="1">
    <citation type="submission" date="2019-05" db="EMBL/GenBank/DDBJ databases">
        <authorList>
            <person name="Lee S.D."/>
        </authorList>
    </citation>
    <scope>NUCLEOTIDE SEQUENCE [LARGE SCALE GENOMIC DNA]</scope>
    <source>
        <strain evidence="2 3">C5-26</strain>
    </source>
</reference>
<dbReference type="OrthoDB" id="9809635at2"/>
<dbReference type="Pfam" id="PF00144">
    <property type="entry name" value="Beta-lactamase"/>
    <property type="match status" value="1"/>
</dbReference>
<sequence length="401" mass="43507">MTHSPTTGLDAGRLDRLDAHLRAYVDDGRLPGFHVQVNRHGQVAHSTAYGRRDMATDAPITPDTLYRIYSMTKPITTVAAMMLYERAALDLSEPVSKYVPAFEDVRVYVGGPAPAPVTRPATEPIRIKHLMTHTAGLTYGFHRVHVTDEILRGCIDEFAPPAGTDLAKACDLYAQVPLRFDPGTSWNYSVATDVLGRVVEVVSGQSLDDFFRDHILGPLEMSDTAFHAVDVDRLATLYGLGPDGIVPLDQIGRAARSQPAILSGGGGLVSSMADYTRFTDLLLHGGRLGDVRLLSDRTVSFMTRNHLPGGADLDEFGIPLFAETPFRGVGFGLGFSVTIDPVRAALASSAGEFGWGGMASTYFWVDPAEDMTIVFMTQVMPSSAYPVRSELKQLVYSALVE</sequence>
<dbReference type="PANTHER" id="PTHR43283">
    <property type="entry name" value="BETA-LACTAMASE-RELATED"/>
    <property type="match status" value="1"/>
</dbReference>
<dbReference type="Proteomes" id="UP000320244">
    <property type="component" value="Unassembled WGS sequence"/>
</dbReference>
<dbReference type="Gene3D" id="3.40.710.10">
    <property type="entry name" value="DD-peptidase/beta-lactamase superfamily"/>
    <property type="match status" value="1"/>
</dbReference>
<reference evidence="2 3" key="2">
    <citation type="submission" date="2019-08" db="EMBL/GenBank/DDBJ databases">
        <title>Jejuicoccus antrihumi gen. nov., sp. nov., a new member of the family Dermacoccaceae isolated from a cave.</title>
        <authorList>
            <person name="Schumann P."/>
            <person name="Kim I.S."/>
        </authorList>
    </citation>
    <scope>NUCLEOTIDE SEQUENCE [LARGE SCALE GENOMIC DNA]</scope>
    <source>
        <strain evidence="2 3">C5-26</strain>
    </source>
</reference>
<feature type="domain" description="Beta-lactamase-related" evidence="1">
    <location>
        <begin position="17"/>
        <end position="385"/>
    </location>
</feature>
<protein>
    <submittedName>
        <fullName evidence="2">Beta-lactamase family protein</fullName>
    </submittedName>
</protein>
<dbReference type="AlphaFoldDB" id="A0A563E121"/>
<evidence type="ECO:0000313" key="3">
    <source>
        <dbReference type="Proteomes" id="UP000320244"/>
    </source>
</evidence>
<dbReference type="InterPro" id="IPR050789">
    <property type="entry name" value="Diverse_Enzym_Activities"/>
</dbReference>
<dbReference type="InterPro" id="IPR001466">
    <property type="entry name" value="Beta-lactam-related"/>
</dbReference>
<dbReference type="RefSeq" id="WP_146317300.1">
    <property type="nucleotide sequence ID" value="NZ_VCQV01000018.1"/>
</dbReference>
<name>A0A563E121_9MICO</name>
<keyword evidence="3" id="KW-1185">Reference proteome</keyword>
<dbReference type="EMBL" id="VCQV01000018">
    <property type="protein sequence ID" value="TWP35594.1"/>
    <property type="molecule type" value="Genomic_DNA"/>
</dbReference>
<comment type="caution">
    <text evidence="2">The sequence shown here is derived from an EMBL/GenBank/DDBJ whole genome shotgun (WGS) entry which is preliminary data.</text>
</comment>
<dbReference type="PANTHER" id="PTHR43283:SF3">
    <property type="entry name" value="BETA-LACTAMASE FAMILY PROTEIN (AFU_ORTHOLOGUE AFUA_5G07500)"/>
    <property type="match status" value="1"/>
</dbReference>